<accession>A0ABC9XK12</accession>
<feature type="region of interest" description="Disordered" evidence="1">
    <location>
        <begin position="33"/>
        <end position="86"/>
    </location>
</feature>
<gene>
    <name evidence="2" type="ORF">GRJ2_002244500</name>
</gene>
<evidence type="ECO:0000256" key="1">
    <source>
        <dbReference type="SAM" id="MobiDB-lite"/>
    </source>
</evidence>
<protein>
    <submittedName>
        <fullName evidence="2">Uncharacterized protein</fullName>
    </submittedName>
</protein>
<sequence length="157" mass="17357">MIILMKMLTSTINQRGPLGAVCCTPLPRDRALGAKRRRQRKESQAAGAPLACSSGVTDGGKHRRRISKSLKKSANQEKVEIKDKPPNPLSANAIRLSICYQRPLQPDNWEPAIRCLPAQMLGHRRPFARLSLDSAWCHLRLVGLCSKSVSPLGEKAR</sequence>
<evidence type="ECO:0000313" key="2">
    <source>
        <dbReference type="EMBL" id="GAB0197791.1"/>
    </source>
</evidence>
<evidence type="ECO:0000313" key="3">
    <source>
        <dbReference type="Proteomes" id="UP001623348"/>
    </source>
</evidence>
<comment type="caution">
    <text evidence="2">The sequence shown here is derived from an EMBL/GenBank/DDBJ whole genome shotgun (WGS) entry which is preliminary data.</text>
</comment>
<keyword evidence="3" id="KW-1185">Reference proteome</keyword>
<feature type="compositionally biased region" description="Basic residues" evidence="1">
    <location>
        <begin position="61"/>
        <end position="71"/>
    </location>
</feature>
<name>A0ABC9XK12_GRUJA</name>
<organism evidence="2 3">
    <name type="scientific">Grus japonensis</name>
    <name type="common">Japanese crane</name>
    <name type="synonym">Red-crowned crane</name>
    <dbReference type="NCBI Taxonomy" id="30415"/>
    <lineage>
        <taxon>Eukaryota</taxon>
        <taxon>Metazoa</taxon>
        <taxon>Chordata</taxon>
        <taxon>Craniata</taxon>
        <taxon>Vertebrata</taxon>
        <taxon>Euteleostomi</taxon>
        <taxon>Archelosauria</taxon>
        <taxon>Archosauria</taxon>
        <taxon>Dinosauria</taxon>
        <taxon>Saurischia</taxon>
        <taxon>Theropoda</taxon>
        <taxon>Coelurosauria</taxon>
        <taxon>Aves</taxon>
        <taxon>Neognathae</taxon>
        <taxon>Neoaves</taxon>
        <taxon>Gruiformes</taxon>
        <taxon>Gruidae</taxon>
        <taxon>Grus</taxon>
    </lineage>
</organism>
<feature type="compositionally biased region" description="Basic and acidic residues" evidence="1">
    <location>
        <begin position="74"/>
        <end position="85"/>
    </location>
</feature>
<proteinExistence type="predicted"/>
<dbReference type="AlphaFoldDB" id="A0ABC9XK12"/>
<dbReference type="EMBL" id="BAAFJT010000018">
    <property type="protein sequence ID" value="GAB0197791.1"/>
    <property type="molecule type" value="Genomic_DNA"/>
</dbReference>
<dbReference type="Proteomes" id="UP001623348">
    <property type="component" value="Unassembled WGS sequence"/>
</dbReference>
<reference evidence="2 3" key="1">
    <citation type="submission" date="2024-06" db="EMBL/GenBank/DDBJ databases">
        <title>The draft genome of Grus japonensis, version 3.</title>
        <authorList>
            <person name="Nabeshima K."/>
            <person name="Suzuki S."/>
            <person name="Onuma M."/>
        </authorList>
    </citation>
    <scope>NUCLEOTIDE SEQUENCE [LARGE SCALE GENOMIC DNA]</scope>
    <source>
        <strain evidence="2 3">451A</strain>
    </source>
</reference>